<gene>
    <name evidence="2" type="ORF">OXYTRIMIC_157</name>
</gene>
<accession>A0A073IAD5</accession>
<dbReference type="Proteomes" id="UP000053232">
    <property type="component" value="Unassembled WGS sequence"/>
</dbReference>
<feature type="region of interest" description="Disordered" evidence="1">
    <location>
        <begin position="123"/>
        <end position="164"/>
    </location>
</feature>
<name>A0A073IAD5_9SPIT</name>
<evidence type="ECO:0000256" key="1">
    <source>
        <dbReference type="SAM" id="MobiDB-lite"/>
    </source>
</evidence>
<proteinExistence type="predicted"/>
<sequence length="164" mass="19335">MPDFLNQIKEIDQRELVDKYFGSVNTFYRLQFIPADMRQDAVLFLKIFQQLYDNRNYTQIKQVWTQIEKFAIKTLKKQDLKTQFLQLGPLKFVRKSTGTGNHTYSQYKKQRQVVAEKIRKYSSKAFENSSSSTSPPDSKKSGTILTRAQRKKQYEEEAKNAMNN</sequence>
<evidence type="ECO:0000313" key="3">
    <source>
        <dbReference type="Proteomes" id="UP000053232"/>
    </source>
</evidence>
<protein>
    <submittedName>
        <fullName evidence="2">Uncharacterized protein</fullName>
    </submittedName>
</protein>
<organism evidence="2 3">
    <name type="scientific">Oxytricha trifallax</name>
    <dbReference type="NCBI Taxonomy" id="1172189"/>
    <lineage>
        <taxon>Eukaryota</taxon>
        <taxon>Sar</taxon>
        <taxon>Alveolata</taxon>
        <taxon>Ciliophora</taxon>
        <taxon>Intramacronucleata</taxon>
        <taxon>Spirotrichea</taxon>
        <taxon>Stichotrichia</taxon>
        <taxon>Sporadotrichida</taxon>
        <taxon>Oxytrichidae</taxon>
        <taxon>Oxytrichinae</taxon>
        <taxon>Oxytricha</taxon>
    </lineage>
</organism>
<keyword evidence="3" id="KW-1185">Reference proteome</keyword>
<dbReference type="AlphaFoldDB" id="A0A073IAD5"/>
<feature type="compositionally biased region" description="Basic and acidic residues" evidence="1">
    <location>
        <begin position="152"/>
        <end position="164"/>
    </location>
</feature>
<comment type="caution">
    <text evidence="2">The sequence shown here is derived from an EMBL/GenBank/DDBJ whole genome shotgun (WGS) entry which is preliminary data.</text>
</comment>
<reference evidence="3" key="1">
    <citation type="journal article" date="2014" name="Cell">
        <title>The Architecture of a Scrambled Genome Reveals Massive Levels of Genomic Rearrangement during Development.</title>
        <authorList>
            <person name="Chen X."/>
            <person name="Bracht J.R."/>
            <person name="Goldman A.D."/>
            <person name="Dolzhenko E."/>
            <person name="Clay D.M."/>
            <person name="Swart E.C."/>
            <person name="Perlman D.H."/>
            <person name="Doak T.G."/>
            <person name="Stuart A."/>
            <person name="Amemiya C.T."/>
            <person name="Sebra R.P."/>
            <person name="Landweber L.F."/>
        </authorList>
    </citation>
    <scope>NUCLEOTIDE SEQUENCE [LARGE SCALE GENOMIC DNA]</scope>
    <source>
        <strain evidence="3">JRB310</strain>
    </source>
</reference>
<dbReference type="EMBL" id="ARYC01025356">
    <property type="protein sequence ID" value="KEJ82382.1"/>
    <property type="molecule type" value="Genomic_DNA"/>
</dbReference>
<evidence type="ECO:0000313" key="2">
    <source>
        <dbReference type="EMBL" id="KEJ82382.1"/>
    </source>
</evidence>